<gene>
    <name evidence="2" type="ORF">GGR17_002982</name>
</gene>
<evidence type="ECO:0000313" key="3">
    <source>
        <dbReference type="Proteomes" id="UP000585681"/>
    </source>
</evidence>
<dbReference type="EMBL" id="JACIEQ010000004">
    <property type="protein sequence ID" value="MBB4023160.1"/>
    <property type="molecule type" value="Genomic_DNA"/>
</dbReference>
<keyword evidence="1" id="KW-1133">Transmembrane helix</keyword>
<keyword evidence="1" id="KW-0812">Transmembrane</keyword>
<dbReference type="RefSeq" id="WP_054539227.1">
    <property type="nucleotide sequence ID" value="NZ_JACIEQ010000004.1"/>
</dbReference>
<comment type="caution">
    <text evidence="2">The sequence shown here is derived from an EMBL/GenBank/DDBJ whole genome shotgun (WGS) entry which is preliminary data.</text>
</comment>
<proteinExistence type="predicted"/>
<keyword evidence="1" id="KW-0472">Membrane</keyword>
<evidence type="ECO:0000313" key="2">
    <source>
        <dbReference type="EMBL" id="MBB4023160.1"/>
    </source>
</evidence>
<accession>A0A840CD85</accession>
<dbReference type="AlphaFoldDB" id="A0A840CD85"/>
<sequence length="162" mass="17369">MNILIGTILLWALALLMLRRLKTQAPESLPAVYARGKSTFLFMVPRIFIGLIGAGFLAELLPVDQIDRYFGANSGLAGVLLATLFGAATPGGPFVAFAIGAAALKAGAGWAPLIAYVTSWSVMNLNRSIAYELPFMGRRFLLFRSAASLPLPILLGAWLLLF</sequence>
<organism evidence="2 3">
    <name type="scientific">Actibacterium naphthalenivorans</name>
    <dbReference type="NCBI Taxonomy" id="1614693"/>
    <lineage>
        <taxon>Bacteria</taxon>
        <taxon>Pseudomonadati</taxon>
        <taxon>Pseudomonadota</taxon>
        <taxon>Alphaproteobacteria</taxon>
        <taxon>Rhodobacterales</taxon>
        <taxon>Roseobacteraceae</taxon>
        <taxon>Actibacterium</taxon>
    </lineage>
</organism>
<feature type="transmembrane region" description="Helical" evidence="1">
    <location>
        <begin position="141"/>
        <end position="161"/>
    </location>
</feature>
<protein>
    <submittedName>
        <fullName evidence="2">Uncharacterized membrane protein YraQ (UPF0718 family)</fullName>
    </submittedName>
</protein>
<keyword evidence="3" id="KW-1185">Reference proteome</keyword>
<dbReference type="Proteomes" id="UP000585681">
    <property type="component" value="Unassembled WGS sequence"/>
</dbReference>
<feature type="transmembrane region" description="Helical" evidence="1">
    <location>
        <begin position="70"/>
        <end position="88"/>
    </location>
</feature>
<feature type="transmembrane region" description="Helical" evidence="1">
    <location>
        <begin position="94"/>
        <end position="120"/>
    </location>
</feature>
<name>A0A840CD85_9RHOB</name>
<reference evidence="2" key="1">
    <citation type="submission" date="2020-08" db="EMBL/GenBank/DDBJ databases">
        <title>Genomic Encyclopedia of Type Strains, Phase IV (KMG-IV): sequencing the most valuable type-strain genomes for metagenomic binning, comparative biology and taxonomic classification.</title>
        <authorList>
            <person name="Goeker M."/>
        </authorList>
    </citation>
    <scope>NUCLEOTIDE SEQUENCE [LARGE SCALE GENOMIC DNA]</scope>
    <source>
        <strain evidence="2">DSM 105040</strain>
    </source>
</reference>
<feature type="transmembrane region" description="Helical" evidence="1">
    <location>
        <begin position="39"/>
        <end position="58"/>
    </location>
</feature>
<evidence type="ECO:0000256" key="1">
    <source>
        <dbReference type="SAM" id="Phobius"/>
    </source>
</evidence>